<dbReference type="AlphaFoldDB" id="A0A2K8KPD8"/>
<name>A0A2K8KPD8_9GAMM</name>
<dbReference type="Proteomes" id="UP000229757">
    <property type="component" value="Chromosome"/>
</dbReference>
<evidence type="ECO:0000313" key="5">
    <source>
        <dbReference type="Proteomes" id="UP000229757"/>
    </source>
</evidence>
<keyword evidence="5" id="KW-1185">Reference proteome</keyword>
<protein>
    <submittedName>
        <fullName evidence="4">Galactarate dehydratase</fullName>
        <ecNumber evidence="4">4.2.1.7</ecNumber>
    </submittedName>
</protein>
<dbReference type="InterPro" id="IPR007392">
    <property type="entry name" value="GD_AH_second"/>
</dbReference>
<dbReference type="EMBL" id="CP011797">
    <property type="protein sequence ID" value="ATX75919.1"/>
    <property type="molecule type" value="Genomic_DNA"/>
</dbReference>
<dbReference type="EC" id="4.2.1.7" evidence="4"/>
<dbReference type="Pfam" id="PF20629">
    <property type="entry name" value="GD_AH_C"/>
    <property type="match status" value="1"/>
</dbReference>
<dbReference type="InterPro" id="IPR052172">
    <property type="entry name" value="UxaA_altronate/galactarate_dh"/>
</dbReference>
<evidence type="ECO:0000256" key="1">
    <source>
        <dbReference type="ARBA" id="ARBA00010986"/>
    </source>
</evidence>
<reference evidence="4 5" key="1">
    <citation type="journal article" date="2017" name="Environ. Microbiol.">
        <title>Genomic and physiological analyses of 'Reinekea forsetii' reveal a versatile opportunistic lifestyle during spring algae blooms.</title>
        <authorList>
            <person name="Avci B."/>
            <person name="Hahnke R.L."/>
            <person name="Chafee M."/>
            <person name="Fischer T."/>
            <person name="Gruber-Vodicka H."/>
            <person name="Tegetmeyer H.E."/>
            <person name="Harder J."/>
            <person name="Fuchs B.M."/>
            <person name="Amann R.I."/>
            <person name="Teeling H."/>
        </authorList>
    </citation>
    <scope>NUCLEOTIDE SEQUENCE [LARGE SCALE GENOMIC DNA]</scope>
    <source>
        <strain evidence="4 5">Hel1_31_D35</strain>
    </source>
</reference>
<dbReference type="Pfam" id="PF04295">
    <property type="entry name" value="GD_AH_second"/>
    <property type="match status" value="1"/>
</dbReference>
<sequence length="505" mass="53633">MVKQVFKLHSSDNVFVALANLPLGTELEVDGVILTENVQRGHKIAAEDIAEGMPVIRYGHIIGQATMAIAAGDHVHGHNLGMGEHHQDSIQESYNTALPILDHERTFMGYLRRNGQVGTRNYIGILTSVNCAGSVANFIAEAAEKSGLLDAFPNVDGIVPIVHSSGCGMAGDGDGYETLKRTLIGYSKNPNFGAILLVGLGCEVLQVSTLAEGFSQTIDNPHRYMTIQGEGGTRKTVDRGLEELRIIAEIANRSERSPAPLSALTVGMQCGGSDGYSGITANPALGAASDLLVRHGGTTILSETSEIYGAEHLLTRRAVNPSVAEKLLARVRWWEDYCSHHGGEMNNNPSPGNKAGGLTTILEKSLGAVAKSGTAPLTEVYGFAEQIDKKGFVFMDSPGYDPCSVTGQVASGANLIVFTTGRGSVSGFKPSPCIKLATNSEMYRRMSSDMDLNCGDIVSEGVSIEAKGEEIFELIIRIASGEMSKSEAQGFGGVEFVPWQIGAVM</sequence>
<gene>
    <name evidence="4" type="ORF">REIFOR_00751</name>
</gene>
<dbReference type="PANTHER" id="PTHR30536:SF5">
    <property type="entry name" value="ALTRONATE DEHYDRATASE"/>
    <property type="match status" value="1"/>
</dbReference>
<evidence type="ECO:0000313" key="4">
    <source>
        <dbReference type="EMBL" id="ATX75919.1"/>
    </source>
</evidence>
<dbReference type="GO" id="GO:0008789">
    <property type="term" value="F:altronate dehydratase activity"/>
    <property type="evidence" value="ECO:0007669"/>
    <property type="project" value="UniProtKB-EC"/>
</dbReference>
<dbReference type="Pfam" id="PF08666">
    <property type="entry name" value="SAF"/>
    <property type="match status" value="1"/>
</dbReference>
<dbReference type="GO" id="GO:0019698">
    <property type="term" value="P:D-galacturonate catabolic process"/>
    <property type="evidence" value="ECO:0007669"/>
    <property type="project" value="TreeGrafter"/>
</dbReference>
<proteinExistence type="inferred from homology"/>
<dbReference type="Gene3D" id="2.30.130.110">
    <property type="match status" value="1"/>
</dbReference>
<organism evidence="4 5">
    <name type="scientific">Reinekea forsetii</name>
    <dbReference type="NCBI Taxonomy" id="1336806"/>
    <lineage>
        <taxon>Bacteria</taxon>
        <taxon>Pseudomonadati</taxon>
        <taxon>Pseudomonadota</taxon>
        <taxon>Gammaproteobacteria</taxon>
        <taxon>Oceanospirillales</taxon>
        <taxon>Saccharospirillaceae</taxon>
        <taxon>Reinekea</taxon>
    </lineage>
</organism>
<accession>A0A2K8KPD8</accession>
<keyword evidence="2 4" id="KW-0456">Lyase</keyword>
<dbReference type="CDD" id="cd11613">
    <property type="entry name" value="SAF_AH_GD"/>
    <property type="match status" value="1"/>
</dbReference>
<evidence type="ECO:0000256" key="2">
    <source>
        <dbReference type="ARBA" id="ARBA00023239"/>
    </source>
</evidence>
<comment type="similarity">
    <text evidence="1">Belongs to the UxaA family.</text>
</comment>
<dbReference type="InterPro" id="IPR048332">
    <property type="entry name" value="GD_AH_C"/>
</dbReference>
<dbReference type="InterPro" id="IPR044144">
    <property type="entry name" value="SAF_UxaA/GarD"/>
</dbReference>
<dbReference type="KEGG" id="rfo:REIFOR_00751"/>
<dbReference type="SMART" id="SM00858">
    <property type="entry name" value="SAF"/>
    <property type="match status" value="1"/>
</dbReference>
<dbReference type="InterPro" id="IPR013974">
    <property type="entry name" value="SAF"/>
</dbReference>
<feature type="domain" description="SAF" evidence="3">
    <location>
        <begin position="12"/>
        <end position="81"/>
    </location>
</feature>
<dbReference type="PANTHER" id="PTHR30536">
    <property type="entry name" value="ALTRONATE/GALACTARATE DEHYDRATASE"/>
    <property type="match status" value="1"/>
</dbReference>
<evidence type="ECO:0000259" key="3">
    <source>
        <dbReference type="SMART" id="SM00858"/>
    </source>
</evidence>